<accession>A0AAD6BUT3</accession>
<evidence type="ECO:0000256" key="1">
    <source>
        <dbReference type="SAM" id="MobiDB-lite"/>
    </source>
</evidence>
<comment type="caution">
    <text evidence="2">The sequence shown here is derived from an EMBL/GenBank/DDBJ whole genome shotgun (WGS) entry which is preliminary data.</text>
</comment>
<dbReference type="GeneID" id="81606226"/>
<reference evidence="2" key="1">
    <citation type="submission" date="2022-12" db="EMBL/GenBank/DDBJ databases">
        <authorList>
            <person name="Petersen C."/>
        </authorList>
    </citation>
    <scope>NUCLEOTIDE SEQUENCE</scope>
    <source>
        <strain evidence="2">IBT 16125</strain>
    </source>
</reference>
<keyword evidence="3" id="KW-1185">Reference proteome</keyword>
<organism evidence="2 3">
    <name type="scientific">Penicillium daleae</name>
    <dbReference type="NCBI Taxonomy" id="63821"/>
    <lineage>
        <taxon>Eukaryota</taxon>
        <taxon>Fungi</taxon>
        <taxon>Dikarya</taxon>
        <taxon>Ascomycota</taxon>
        <taxon>Pezizomycotina</taxon>
        <taxon>Eurotiomycetes</taxon>
        <taxon>Eurotiomycetidae</taxon>
        <taxon>Eurotiales</taxon>
        <taxon>Aspergillaceae</taxon>
        <taxon>Penicillium</taxon>
    </lineage>
</organism>
<name>A0AAD6BUT3_9EURO</name>
<dbReference type="EMBL" id="JAPVEA010000009">
    <property type="protein sequence ID" value="KAJ5433446.1"/>
    <property type="molecule type" value="Genomic_DNA"/>
</dbReference>
<sequence length="103" mass="11425">MVQAYSPQPGSPTGRLGSARVTQISESYRLSIISEELGIKKENTEEQKQKTYNSQDSHVPACGLSTAERTGSPVLHTLWSYVLIMDSWRINQVSKSILEISAK</sequence>
<dbReference type="RefSeq" id="XP_056760737.1">
    <property type="nucleotide sequence ID" value="XM_056915983.1"/>
</dbReference>
<proteinExistence type="predicted"/>
<feature type="region of interest" description="Disordered" evidence="1">
    <location>
        <begin position="44"/>
        <end position="66"/>
    </location>
</feature>
<evidence type="ECO:0000313" key="2">
    <source>
        <dbReference type="EMBL" id="KAJ5433446.1"/>
    </source>
</evidence>
<dbReference type="Proteomes" id="UP001213681">
    <property type="component" value="Unassembled WGS sequence"/>
</dbReference>
<protein>
    <submittedName>
        <fullName evidence="2">Uncharacterized protein</fullName>
    </submittedName>
</protein>
<evidence type="ECO:0000313" key="3">
    <source>
        <dbReference type="Proteomes" id="UP001213681"/>
    </source>
</evidence>
<gene>
    <name evidence="2" type="ORF">N7458_012602</name>
</gene>
<dbReference type="AlphaFoldDB" id="A0AAD6BUT3"/>
<reference evidence="2" key="2">
    <citation type="journal article" date="2023" name="IMA Fungus">
        <title>Comparative genomic study of the Penicillium genus elucidates a diverse pangenome and 15 lateral gene transfer events.</title>
        <authorList>
            <person name="Petersen C."/>
            <person name="Sorensen T."/>
            <person name="Nielsen M.R."/>
            <person name="Sondergaard T.E."/>
            <person name="Sorensen J.L."/>
            <person name="Fitzpatrick D.A."/>
            <person name="Frisvad J.C."/>
            <person name="Nielsen K.L."/>
        </authorList>
    </citation>
    <scope>NUCLEOTIDE SEQUENCE</scope>
    <source>
        <strain evidence="2">IBT 16125</strain>
    </source>
</reference>